<reference evidence="1" key="1">
    <citation type="submission" date="2020-09" db="EMBL/GenBank/DDBJ databases">
        <title>Genome-Enabled Discovery of Anthraquinone Biosynthesis in Senna tora.</title>
        <authorList>
            <person name="Kang S.-H."/>
            <person name="Pandey R.P."/>
            <person name="Lee C.-M."/>
            <person name="Sim J.-S."/>
            <person name="Jeong J.-T."/>
            <person name="Choi B.-S."/>
            <person name="Jung M."/>
            <person name="Ginzburg D."/>
            <person name="Zhao K."/>
            <person name="Won S.Y."/>
            <person name="Oh T.-J."/>
            <person name="Yu Y."/>
            <person name="Kim N.-H."/>
            <person name="Lee O.R."/>
            <person name="Lee T.-H."/>
            <person name="Bashyal P."/>
            <person name="Kim T.-S."/>
            <person name="Lee W.-H."/>
            <person name="Kawkins C."/>
            <person name="Kim C.-K."/>
            <person name="Kim J.S."/>
            <person name="Ahn B.O."/>
            <person name="Rhee S.Y."/>
            <person name="Sohng J.K."/>
        </authorList>
    </citation>
    <scope>NUCLEOTIDE SEQUENCE</scope>
    <source>
        <tissue evidence="1">Leaf</tissue>
    </source>
</reference>
<keyword evidence="2" id="KW-1185">Reference proteome</keyword>
<evidence type="ECO:0000313" key="1">
    <source>
        <dbReference type="EMBL" id="KAF7800392.1"/>
    </source>
</evidence>
<comment type="caution">
    <text evidence="1">The sequence shown here is derived from an EMBL/GenBank/DDBJ whole genome shotgun (WGS) entry which is preliminary data.</text>
</comment>
<accession>A0A834VXF3</accession>
<dbReference type="Proteomes" id="UP000634136">
    <property type="component" value="Unassembled WGS sequence"/>
</dbReference>
<name>A0A834VXF3_9FABA</name>
<dbReference type="EMBL" id="JAAIUW010000425">
    <property type="protein sequence ID" value="KAF7800392.1"/>
    <property type="molecule type" value="Genomic_DNA"/>
</dbReference>
<evidence type="ECO:0000313" key="2">
    <source>
        <dbReference type="Proteomes" id="UP000634136"/>
    </source>
</evidence>
<proteinExistence type="predicted"/>
<gene>
    <name evidence="1" type="ORF">G2W53_045220</name>
</gene>
<sequence>MSSSVEITRSLLERRARRRAMQRRECESCCDAVRARVATPCEREQRLQRTSIT</sequence>
<protein>
    <submittedName>
        <fullName evidence="1">Uncharacterized protein</fullName>
    </submittedName>
</protein>
<dbReference type="AlphaFoldDB" id="A0A834VXF3"/>
<organism evidence="1 2">
    <name type="scientific">Senna tora</name>
    <dbReference type="NCBI Taxonomy" id="362788"/>
    <lineage>
        <taxon>Eukaryota</taxon>
        <taxon>Viridiplantae</taxon>
        <taxon>Streptophyta</taxon>
        <taxon>Embryophyta</taxon>
        <taxon>Tracheophyta</taxon>
        <taxon>Spermatophyta</taxon>
        <taxon>Magnoliopsida</taxon>
        <taxon>eudicotyledons</taxon>
        <taxon>Gunneridae</taxon>
        <taxon>Pentapetalae</taxon>
        <taxon>rosids</taxon>
        <taxon>fabids</taxon>
        <taxon>Fabales</taxon>
        <taxon>Fabaceae</taxon>
        <taxon>Caesalpinioideae</taxon>
        <taxon>Cassia clade</taxon>
        <taxon>Senna</taxon>
    </lineage>
</organism>